<accession>A0A7K0HSX9</accession>
<gene>
    <name evidence="2" type="ORF">GKD66_22630</name>
</gene>
<proteinExistence type="predicted"/>
<evidence type="ECO:0000256" key="1">
    <source>
        <dbReference type="SAM" id="MobiDB-lite"/>
    </source>
</evidence>
<dbReference type="EMBL" id="WKMC01000112">
    <property type="protein sequence ID" value="MRZ52947.1"/>
    <property type="molecule type" value="Genomic_DNA"/>
</dbReference>
<dbReference type="Proteomes" id="UP000441358">
    <property type="component" value="Unassembled WGS sequence"/>
</dbReference>
<feature type="region of interest" description="Disordered" evidence="1">
    <location>
        <begin position="23"/>
        <end position="54"/>
    </location>
</feature>
<evidence type="ECO:0000313" key="2">
    <source>
        <dbReference type="EMBL" id="MRZ52947.1"/>
    </source>
</evidence>
<dbReference type="AlphaFoldDB" id="A0A7K0HSX9"/>
<protein>
    <submittedName>
        <fullName evidence="2">Uncharacterized protein</fullName>
    </submittedName>
</protein>
<name>A0A7K0HSX9_PARDI</name>
<reference evidence="2 3" key="1">
    <citation type="journal article" date="2019" name="Nat. Med.">
        <title>A library of human gut bacterial isolates paired with longitudinal multiomics data enables mechanistic microbiome research.</title>
        <authorList>
            <person name="Poyet M."/>
            <person name="Groussin M."/>
            <person name="Gibbons S.M."/>
            <person name="Avila-Pacheco J."/>
            <person name="Jiang X."/>
            <person name="Kearney S.M."/>
            <person name="Perrotta A.R."/>
            <person name="Berdy B."/>
            <person name="Zhao S."/>
            <person name="Lieberman T.D."/>
            <person name="Swanson P.K."/>
            <person name="Smith M."/>
            <person name="Roesemann S."/>
            <person name="Alexander J.E."/>
            <person name="Rich S.A."/>
            <person name="Livny J."/>
            <person name="Vlamakis H."/>
            <person name="Clish C."/>
            <person name="Bullock K."/>
            <person name="Deik A."/>
            <person name="Scott J."/>
            <person name="Pierce K.A."/>
            <person name="Xavier R.J."/>
            <person name="Alm E.J."/>
        </authorList>
    </citation>
    <scope>NUCLEOTIDE SEQUENCE [LARGE SCALE GENOMIC DNA]</scope>
    <source>
        <strain evidence="2 3">BIOML-A32</strain>
    </source>
</reference>
<dbReference type="RefSeq" id="WP_154399121.1">
    <property type="nucleotide sequence ID" value="NZ_BAABYH010000001.1"/>
</dbReference>
<comment type="caution">
    <text evidence="2">The sequence shown here is derived from an EMBL/GenBank/DDBJ whole genome shotgun (WGS) entry which is preliminary data.</text>
</comment>
<evidence type="ECO:0000313" key="3">
    <source>
        <dbReference type="Proteomes" id="UP000441358"/>
    </source>
</evidence>
<sequence length="54" mass="5813">MGKLIELSGTVVTNERLKMLASLDQNGKRSDNLSFGEGYTDKAPSADGQTLTRP</sequence>
<organism evidence="2 3">
    <name type="scientific">Parabacteroides distasonis</name>
    <dbReference type="NCBI Taxonomy" id="823"/>
    <lineage>
        <taxon>Bacteria</taxon>
        <taxon>Pseudomonadati</taxon>
        <taxon>Bacteroidota</taxon>
        <taxon>Bacteroidia</taxon>
        <taxon>Bacteroidales</taxon>
        <taxon>Tannerellaceae</taxon>
        <taxon>Parabacteroides</taxon>
    </lineage>
</organism>